<dbReference type="RefSeq" id="WP_138285938.1">
    <property type="nucleotide sequence ID" value="NZ_CP058350.1"/>
</dbReference>
<accession>A0ABX6QK51</accession>
<feature type="transmembrane region" description="Helical" evidence="1">
    <location>
        <begin position="6"/>
        <end position="24"/>
    </location>
</feature>
<evidence type="ECO:0000313" key="2">
    <source>
        <dbReference type="EMBL" id="QLF68924.1"/>
    </source>
</evidence>
<protein>
    <submittedName>
        <fullName evidence="2">Uncharacterized protein</fullName>
    </submittedName>
</protein>
<sequence>MRHIPILLTTIGFVLWSAAFLAIYGLQATGCHLGWQVMPLFGTSFLRIALIALLMLSVVATLFVRRLPPPDSPPRSPQTSLPLGLRPGTLVRITLAAVMVITFHGVFWLKLC</sequence>
<feature type="transmembrane region" description="Helical" evidence="1">
    <location>
        <begin position="90"/>
        <end position="109"/>
    </location>
</feature>
<keyword evidence="3" id="KW-1185">Reference proteome</keyword>
<keyword evidence="1" id="KW-0812">Transmembrane</keyword>
<reference evidence="2 3" key="1">
    <citation type="submission" date="2020-06" db="EMBL/GenBank/DDBJ databases">
        <title>Genome sequence of Rhizobium sp strain ADMK78.</title>
        <authorList>
            <person name="Rahi P."/>
        </authorList>
    </citation>
    <scope>NUCLEOTIDE SEQUENCE [LARGE SCALE GENOMIC DNA]</scope>
    <source>
        <strain evidence="2 3">ADMK78</strain>
    </source>
</reference>
<name>A0ABX6QK51_9HYPH</name>
<evidence type="ECO:0000313" key="3">
    <source>
        <dbReference type="Proteomes" id="UP000308530"/>
    </source>
</evidence>
<keyword evidence="1" id="KW-1133">Transmembrane helix</keyword>
<proteinExistence type="predicted"/>
<dbReference type="EMBL" id="CP058350">
    <property type="protein sequence ID" value="QLF68924.1"/>
    <property type="molecule type" value="Genomic_DNA"/>
</dbReference>
<keyword evidence="1" id="KW-0472">Membrane</keyword>
<gene>
    <name evidence="2" type="ORF">FE840_004870</name>
</gene>
<organism evidence="2 3">
    <name type="scientific">Peteryoungia desertarenae</name>
    <dbReference type="NCBI Taxonomy" id="1813451"/>
    <lineage>
        <taxon>Bacteria</taxon>
        <taxon>Pseudomonadati</taxon>
        <taxon>Pseudomonadota</taxon>
        <taxon>Alphaproteobacteria</taxon>
        <taxon>Hyphomicrobiales</taxon>
        <taxon>Rhizobiaceae</taxon>
        <taxon>Peteryoungia</taxon>
    </lineage>
</organism>
<feature type="transmembrane region" description="Helical" evidence="1">
    <location>
        <begin position="45"/>
        <end position="64"/>
    </location>
</feature>
<dbReference type="Proteomes" id="UP000308530">
    <property type="component" value="Chromosome"/>
</dbReference>
<evidence type="ECO:0000256" key="1">
    <source>
        <dbReference type="SAM" id="Phobius"/>
    </source>
</evidence>